<protein>
    <submittedName>
        <fullName evidence="3">Uncharacterized protein</fullName>
    </submittedName>
</protein>
<dbReference type="EMBL" id="MU807656">
    <property type="protein sequence ID" value="KAJ3831240.1"/>
    <property type="molecule type" value="Genomic_DNA"/>
</dbReference>
<evidence type="ECO:0000313" key="4">
    <source>
        <dbReference type="Proteomes" id="UP001163846"/>
    </source>
</evidence>
<keyword evidence="4" id="KW-1185">Reference proteome</keyword>
<feature type="compositionally biased region" description="Polar residues" evidence="1">
    <location>
        <begin position="161"/>
        <end position="182"/>
    </location>
</feature>
<accession>A0AA38U426</accession>
<comment type="caution">
    <text evidence="3">The sequence shown here is derived from an EMBL/GenBank/DDBJ whole genome shotgun (WGS) entry which is preliminary data.</text>
</comment>
<gene>
    <name evidence="3" type="ORF">F5878DRAFT_647810</name>
</gene>
<feature type="compositionally biased region" description="Acidic residues" evidence="1">
    <location>
        <begin position="151"/>
        <end position="160"/>
    </location>
</feature>
<feature type="compositionally biased region" description="Acidic residues" evidence="1">
    <location>
        <begin position="184"/>
        <end position="202"/>
    </location>
</feature>
<evidence type="ECO:0000256" key="1">
    <source>
        <dbReference type="SAM" id="MobiDB-lite"/>
    </source>
</evidence>
<feature type="chain" id="PRO_5041231716" evidence="2">
    <location>
        <begin position="18"/>
        <end position="519"/>
    </location>
</feature>
<feature type="region of interest" description="Disordered" evidence="1">
    <location>
        <begin position="151"/>
        <end position="226"/>
    </location>
</feature>
<name>A0AA38U426_9AGAR</name>
<reference evidence="3" key="1">
    <citation type="submission" date="2022-08" db="EMBL/GenBank/DDBJ databases">
        <authorList>
            <consortium name="DOE Joint Genome Institute"/>
            <person name="Min B."/>
            <person name="Riley R."/>
            <person name="Sierra-Patev S."/>
            <person name="Naranjo-Ortiz M."/>
            <person name="Looney B."/>
            <person name="Konkel Z."/>
            <person name="Slot J.C."/>
            <person name="Sakamoto Y."/>
            <person name="Steenwyk J.L."/>
            <person name="Rokas A."/>
            <person name="Carro J."/>
            <person name="Camarero S."/>
            <person name="Ferreira P."/>
            <person name="Molpeceres G."/>
            <person name="Ruiz-Duenas F.J."/>
            <person name="Serrano A."/>
            <person name="Henrissat B."/>
            <person name="Drula E."/>
            <person name="Hughes K.W."/>
            <person name="Mata J.L."/>
            <person name="Ishikawa N.K."/>
            <person name="Vargas-Isla R."/>
            <person name="Ushijima S."/>
            <person name="Smith C.A."/>
            <person name="Ahrendt S."/>
            <person name="Andreopoulos W."/>
            <person name="He G."/>
            <person name="Labutti K."/>
            <person name="Lipzen A."/>
            <person name="Ng V."/>
            <person name="Sandor L."/>
            <person name="Barry K."/>
            <person name="Martinez A.T."/>
            <person name="Xiao Y."/>
            <person name="Gibbons J.G."/>
            <person name="Terashima K."/>
            <person name="Hibbett D.S."/>
            <person name="Grigoriev I.V."/>
        </authorList>
    </citation>
    <scope>NUCLEOTIDE SEQUENCE</scope>
    <source>
        <strain evidence="3">TFB9207</strain>
    </source>
</reference>
<dbReference type="Proteomes" id="UP001163846">
    <property type="component" value="Unassembled WGS sequence"/>
</dbReference>
<evidence type="ECO:0000313" key="3">
    <source>
        <dbReference type="EMBL" id="KAJ3831240.1"/>
    </source>
</evidence>
<proteinExistence type="predicted"/>
<feature type="signal peptide" evidence="2">
    <location>
        <begin position="1"/>
        <end position="17"/>
    </location>
</feature>
<feature type="non-terminal residue" evidence="3">
    <location>
        <position position="1"/>
    </location>
</feature>
<evidence type="ECO:0000256" key="2">
    <source>
        <dbReference type="SAM" id="SignalP"/>
    </source>
</evidence>
<feature type="compositionally biased region" description="Basic and acidic residues" evidence="1">
    <location>
        <begin position="203"/>
        <end position="219"/>
    </location>
</feature>
<organism evidence="3 4">
    <name type="scientific">Lentinula raphanica</name>
    <dbReference type="NCBI Taxonomy" id="153919"/>
    <lineage>
        <taxon>Eukaryota</taxon>
        <taxon>Fungi</taxon>
        <taxon>Dikarya</taxon>
        <taxon>Basidiomycota</taxon>
        <taxon>Agaricomycotina</taxon>
        <taxon>Agaricomycetes</taxon>
        <taxon>Agaricomycetidae</taxon>
        <taxon>Agaricales</taxon>
        <taxon>Marasmiineae</taxon>
        <taxon>Omphalotaceae</taxon>
        <taxon>Lentinula</taxon>
    </lineage>
</organism>
<keyword evidence="2" id="KW-0732">Signal</keyword>
<dbReference type="AlphaFoldDB" id="A0AA38U426"/>
<sequence length="519" mass="58349">MLTLCTVTLTLLPVTLTLQTVIFMVGAAGGALGIGSSEVLGVNKYKNDDPLDALLERVPSSIIDAFCHHFFNAEFIQSFPEIIASRNWIKLDTLQAFLRDHGHEEYLEENEDIHIKEEPLDLTVPNICTDGPVPGTRLLFEDGRVVHELLDSDDDIEANDDQQSLTRKSFDDNFTPSSSQDGSFDLDPEYQEQDADPEADWDESLHTHEPVPHKWEDSSHCSSPTAIQSETAGFTDEDASDLDIRSVTSDLRSADCESVVSEEAGMDTTWEKSETEWLDQNIWSEVLNQKAVLNRQLRVDRLERVHGGIPSNWPIPEVPTAYIITLDDPQYLREGKLVEMDTLLESESQEHWNYDSRGFNDSTTKIRVFEGMGPVSCRRVRQICGGVYACEKVDSKYLDIERYQLDVTAHEDLIEAQIRARVGEASSGDRIALTFWMVVNSRACTAVDDEGEPCMGRPVIKERKAKLNNQPSYFVACSGWTPKWRDGHRSFSIPDKIDSAALLKLSNGIELSRDAYIPT</sequence>